<accession>A0ABD0KGU2</accession>
<proteinExistence type="predicted"/>
<feature type="chain" id="PRO_5044810178" evidence="1">
    <location>
        <begin position="21"/>
        <end position="131"/>
    </location>
</feature>
<protein>
    <submittedName>
        <fullName evidence="2">Uncharacterized protein</fullName>
    </submittedName>
</protein>
<sequence>MRRFVLLIAVLYCVTTVAAGGRWCPPLPTFFCSGKHRDNKQFNKRSVGDRDTALHGMCVSLIQNTGDISPSSSVTQDMVVQTFDSCDWDDRVEHGVLAPGNPELCIEVTDVSDFCNEMIQSIAILLDDQPL</sequence>
<dbReference type="Proteomes" id="UP001519460">
    <property type="component" value="Unassembled WGS sequence"/>
</dbReference>
<reference evidence="2 3" key="1">
    <citation type="journal article" date="2023" name="Sci. Data">
        <title>Genome assembly of the Korean intertidal mud-creeper Batillaria attramentaria.</title>
        <authorList>
            <person name="Patra A.K."/>
            <person name="Ho P.T."/>
            <person name="Jun S."/>
            <person name="Lee S.J."/>
            <person name="Kim Y."/>
            <person name="Won Y.J."/>
        </authorList>
    </citation>
    <scope>NUCLEOTIDE SEQUENCE [LARGE SCALE GENOMIC DNA]</scope>
    <source>
        <strain evidence="2">Wonlab-2016</strain>
    </source>
</reference>
<evidence type="ECO:0000313" key="2">
    <source>
        <dbReference type="EMBL" id="KAK7486405.1"/>
    </source>
</evidence>
<dbReference type="AlphaFoldDB" id="A0ABD0KGU2"/>
<keyword evidence="3" id="KW-1185">Reference proteome</keyword>
<dbReference type="EMBL" id="JACVVK020000179">
    <property type="protein sequence ID" value="KAK7486405.1"/>
    <property type="molecule type" value="Genomic_DNA"/>
</dbReference>
<keyword evidence="1" id="KW-0732">Signal</keyword>
<organism evidence="2 3">
    <name type="scientific">Batillaria attramentaria</name>
    <dbReference type="NCBI Taxonomy" id="370345"/>
    <lineage>
        <taxon>Eukaryota</taxon>
        <taxon>Metazoa</taxon>
        <taxon>Spiralia</taxon>
        <taxon>Lophotrochozoa</taxon>
        <taxon>Mollusca</taxon>
        <taxon>Gastropoda</taxon>
        <taxon>Caenogastropoda</taxon>
        <taxon>Sorbeoconcha</taxon>
        <taxon>Cerithioidea</taxon>
        <taxon>Batillariidae</taxon>
        <taxon>Batillaria</taxon>
    </lineage>
</organism>
<comment type="caution">
    <text evidence="2">The sequence shown here is derived from an EMBL/GenBank/DDBJ whole genome shotgun (WGS) entry which is preliminary data.</text>
</comment>
<feature type="signal peptide" evidence="1">
    <location>
        <begin position="1"/>
        <end position="20"/>
    </location>
</feature>
<evidence type="ECO:0000256" key="1">
    <source>
        <dbReference type="SAM" id="SignalP"/>
    </source>
</evidence>
<name>A0ABD0KGU2_9CAEN</name>
<evidence type="ECO:0000313" key="3">
    <source>
        <dbReference type="Proteomes" id="UP001519460"/>
    </source>
</evidence>
<gene>
    <name evidence="2" type="ORF">BaRGS_00022329</name>
</gene>